<accession>A0A480AWB2</accession>
<protein>
    <recommendedName>
        <fullName evidence="1">Glycoside hydrolase family 19 catalytic domain-containing protein</fullName>
    </recommendedName>
</protein>
<dbReference type="InterPro" id="IPR023346">
    <property type="entry name" value="Lysozyme-like_dom_sf"/>
</dbReference>
<keyword evidence="3" id="KW-1185">Reference proteome</keyword>
<dbReference type="InterPro" id="IPR000726">
    <property type="entry name" value="Glyco_hydro_19_cat"/>
</dbReference>
<dbReference type="PANTHER" id="PTHR34408:SF1">
    <property type="entry name" value="GLYCOSYL HYDROLASE FAMILY 19 DOMAIN-CONTAINING PROTEIN HI_1415"/>
    <property type="match status" value="1"/>
</dbReference>
<dbReference type="EMBL" id="BJCL01000004">
    <property type="protein sequence ID" value="GCL63078.1"/>
    <property type="molecule type" value="Genomic_DNA"/>
</dbReference>
<dbReference type="AlphaFoldDB" id="A0A480AWB2"/>
<name>A0A480AWB2_9BURK</name>
<proteinExistence type="predicted"/>
<evidence type="ECO:0000259" key="1">
    <source>
        <dbReference type="Pfam" id="PF00182"/>
    </source>
</evidence>
<dbReference type="Proteomes" id="UP000301751">
    <property type="component" value="Unassembled WGS sequence"/>
</dbReference>
<dbReference type="GO" id="GO:0016998">
    <property type="term" value="P:cell wall macromolecule catabolic process"/>
    <property type="evidence" value="ECO:0007669"/>
    <property type="project" value="InterPro"/>
</dbReference>
<dbReference type="PANTHER" id="PTHR34408">
    <property type="entry name" value="FAMILY PROTEIN, PUTATIVE-RELATED"/>
    <property type="match status" value="1"/>
</dbReference>
<dbReference type="InterPro" id="IPR052354">
    <property type="entry name" value="Cell_Wall_Dynamics_Protein"/>
</dbReference>
<sequence>MAFPPPSTFHHLDDTMITAEKLLKFAPNIKDAAAHAAALEAARKESTVDNVRRLCAFLGQISVETGGLTLMEENMNYRNPERLDALFSKVKGIEDAKALIAKGPQAIANRVYGGRADLGNGDEASGDGWKYRGSGYKQLTGRYNYREMGKLIGLDLENNPDWVRVNPTAAKVAFAFWDAKKCSPLADAGDIEAVTERVNGPAKLALAERRAATDRALDIWST</sequence>
<organism evidence="2 3">
    <name type="scientific">Pseudaquabacterium pictum</name>
    <dbReference type="NCBI Taxonomy" id="2315236"/>
    <lineage>
        <taxon>Bacteria</taxon>
        <taxon>Pseudomonadati</taxon>
        <taxon>Pseudomonadota</taxon>
        <taxon>Betaproteobacteria</taxon>
        <taxon>Burkholderiales</taxon>
        <taxon>Sphaerotilaceae</taxon>
        <taxon>Pseudaquabacterium</taxon>
    </lineage>
</organism>
<dbReference type="SUPFAM" id="SSF53955">
    <property type="entry name" value="Lysozyme-like"/>
    <property type="match status" value="1"/>
</dbReference>
<dbReference type="Gene3D" id="1.10.530.10">
    <property type="match status" value="1"/>
</dbReference>
<evidence type="ECO:0000313" key="2">
    <source>
        <dbReference type="EMBL" id="GCL63078.1"/>
    </source>
</evidence>
<dbReference type="GO" id="GO:0006032">
    <property type="term" value="P:chitin catabolic process"/>
    <property type="evidence" value="ECO:0007669"/>
    <property type="project" value="InterPro"/>
</dbReference>
<dbReference type="GO" id="GO:0004568">
    <property type="term" value="F:chitinase activity"/>
    <property type="evidence" value="ECO:0007669"/>
    <property type="project" value="InterPro"/>
</dbReference>
<feature type="domain" description="Glycoside hydrolase family 19 catalytic" evidence="1">
    <location>
        <begin position="127"/>
        <end position="180"/>
    </location>
</feature>
<evidence type="ECO:0000313" key="3">
    <source>
        <dbReference type="Proteomes" id="UP000301751"/>
    </source>
</evidence>
<reference evidence="2" key="1">
    <citation type="journal article" date="2019" name="Int. J. Syst. Evol. Microbiol.">
        <title>Aquabacterium pictum sp. nov., the first aerobic bacteriochlorophyll a-containing fresh water bacterium in the genus Aquabacterium of the class Betaproteobacteria.</title>
        <authorList>
            <person name="Hirose S."/>
            <person name="Tank M."/>
            <person name="Hara E."/>
            <person name="Tamaki H."/>
            <person name="Mori K."/>
            <person name="Takaichi S."/>
            <person name="Haruta S."/>
            <person name="Hanada S."/>
        </authorList>
    </citation>
    <scope>NUCLEOTIDE SEQUENCE</scope>
    <source>
        <strain evidence="2">W35</strain>
    </source>
</reference>
<dbReference type="Pfam" id="PF00182">
    <property type="entry name" value="Glyco_hydro_19"/>
    <property type="match status" value="1"/>
</dbReference>
<gene>
    <name evidence="2" type="ORF">AQPW35_21590</name>
</gene>
<comment type="caution">
    <text evidence="2">The sequence shown here is derived from an EMBL/GenBank/DDBJ whole genome shotgun (WGS) entry which is preliminary data.</text>
</comment>